<dbReference type="AlphaFoldDB" id="A0AAV2B5X7"/>
<organism evidence="1 2">
    <name type="scientific">Larinioides sclopetarius</name>
    <dbReference type="NCBI Taxonomy" id="280406"/>
    <lineage>
        <taxon>Eukaryota</taxon>
        <taxon>Metazoa</taxon>
        <taxon>Ecdysozoa</taxon>
        <taxon>Arthropoda</taxon>
        <taxon>Chelicerata</taxon>
        <taxon>Arachnida</taxon>
        <taxon>Araneae</taxon>
        <taxon>Araneomorphae</taxon>
        <taxon>Entelegynae</taxon>
        <taxon>Araneoidea</taxon>
        <taxon>Araneidae</taxon>
        <taxon>Larinioides</taxon>
    </lineage>
</organism>
<dbReference type="Proteomes" id="UP001497382">
    <property type="component" value="Unassembled WGS sequence"/>
</dbReference>
<proteinExistence type="predicted"/>
<reference evidence="1 2" key="1">
    <citation type="submission" date="2024-04" db="EMBL/GenBank/DDBJ databases">
        <authorList>
            <person name="Rising A."/>
            <person name="Reimegard J."/>
            <person name="Sonavane S."/>
            <person name="Akerstrom W."/>
            <person name="Nylinder S."/>
            <person name="Hedman E."/>
            <person name="Kallberg Y."/>
        </authorList>
    </citation>
    <scope>NUCLEOTIDE SEQUENCE [LARGE SCALE GENOMIC DNA]</scope>
</reference>
<comment type="caution">
    <text evidence="1">The sequence shown here is derived from an EMBL/GenBank/DDBJ whole genome shotgun (WGS) entry which is preliminary data.</text>
</comment>
<gene>
    <name evidence="1" type="ORF">LARSCL_LOCUS17183</name>
</gene>
<sequence>MKEFSFSITFMCLQGDNLYKFREEKNEHYSMGGYEVTADNEQPMMLRVCSSAVKTGQWEQPKKSLVGVFDVTCISILTAKKLIIRIEKRIVVELRRQLVSSVRMKVLSPEIEAMLGSWICEASPRRFYKPSIISVNCSQNTPKDLICKHSLFSLKSPNVMVEMF</sequence>
<keyword evidence="2" id="KW-1185">Reference proteome</keyword>
<name>A0AAV2B5X7_9ARAC</name>
<accession>A0AAV2B5X7</accession>
<evidence type="ECO:0000313" key="2">
    <source>
        <dbReference type="Proteomes" id="UP001497382"/>
    </source>
</evidence>
<protein>
    <submittedName>
        <fullName evidence="1">Uncharacterized protein</fullName>
    </submittedName>
</protein>
<dbReference type="EMBL" id="CAXIEN010000288">
    <property type="protein sequence ID" value="CAL1291616.1"/>
    <property type="molecule type" value="Genomic_DNA"/>
</dbReference>
<evidence type="ECO:0000313" key="1">
    <source>
        <dbReference type="EMBL" id="CAL1291616.1"/>
    </source>
</evidence>